<dbReference type="InterPro" id="IPR001943">
    <property type="entry name" value="UVR_dom"/>
</dbReference>
<keyword evidence="8 12" id="KW-0267">Excision nuclease</keyword>
<evidence type="ECO:0000313" key="17">
    <source>
        <dbReference type="EMBL" id="OGH68455.1"/>
    </source>
</evidence>
<gene>
    <name evidence="12" type="primary">uvrB</name>
    <name evidence="17" type="ORF">A3J66_00540</name>
</gene>
<dbReference type="Gene3D" id="4.10.860.10">
    <property type="entry name" value="UVR domain"/>
    <property type="match status" value="1"/>
</dbReference>
<dbReference type="GO" id="GO:0016887">
    <property type="term" value="F:ATP hydrolysis activity"/>
    <property type="evidence" value="ECO:0007669"/>
    <property type="project" value="InterPro"/>
</dbReference>
<dbReference type="InterPro" id="IPR027417">
    <property type="entry name" value="P-loop_NTPase"/>
</dbReference>
<evidence type="ECO:0000256" key="2">
    <source>
        <dbReference type="ARBA" id="ARBA00008533"/>
    </source>
</evidence>
<dbReference type="Proteomes" id="UP000176282">
    <property type="component" value="Unassembled WGS sequence"/>
</dbReference>
<protein>
    <recommendedName>
        <fullName evidence="11 12">UvrABC system protein B</fullName>
        <shortName evidence="12">Protein UvrB</shortName>
    </recommendedName>
    <alternativeName>
        <fullName evidence="12">Excinuclease ABC subunit B</fullName>
    </alternativeName>
</protein>
<dbReference type="InterPro" id="IPR004807">
    <property type="entry name" value="UvrB"/>
</dbReference>
<keyword evidence="4 12" id="KW-0547">Nucleotide-binding</keyword>
<dbReference type="PROSITE" id="PS50151">
    <property type="entry name" value="UVR"/>
    <property type="match status" value="1"/>
</dbReference>
<evidence type="ECO:0000259" key="16">
    <source>
        <dbReference type="PROSITE" id="PS51194"/>
    </source>
</evidence>
<dbReference type="Pfam" id="PF17757">
    <property type="entry name" value="UvrB_inter"/>
    <property type="match status" value="1"/>
</dbReference>
<evidence type="ECO:0000256" key="3">
    <source>
        <dbReference type="ARBA" id="ARBA00022490"/>
    </source>
</evidence>
<dbReference type="CDD" id="cd17916">
    <property type="entry name" value="DEXHc_UvrB"/>
    <property type="match status" value="1"/>
</dbReference>
<dbReference type="GO" id="GO:0009381">
    <property type="term" value="F:excinuclease ABC activity"/>
    <property type="evidence" value="ECO:0007669"/>
    <property type="project" value="UniProtKB-UniRule"/>
</dbReference>
<dbReference type="EMBL" id="MFQB01000016">
    <property type="protein sequence ID" value="OGH68455.1"/>
    <property type="molecule type" value="Genomic_DNA"/>
</dbReference>
<dbReference type="PROSITE" id="PS51192">
    <property type="entry name" value="HELICASE_ATP_BIND_1"/>
    <property type="match status" value="1"/>
</dbReference>
<evidence type="ECO:0000256" key="4">
    <source>
        <dbReference type="ARBA" id="ARBA00022741"/>
    </source>
</evidence>
<evidence type="ECO:0000256" key="12">
    <source>
        <dbReference type="HAMAP-Rule" id="MF_00204"/>
    </source>
</evidence>
<dbReference type="PANTHER" id="PTHR24029:SF0">
    <property type="entry name" value="UVRABC SYSTEM PROTEIN B"/>
    <property type="match status" value="1"/>
</dbReference>
<keyword evidence="9 12" id="KW-0234">DNA repair</keyword>
<feature type="domain" description="Helicase ATP-binding" evidence="15">
    <location>
        <begin position="24"/>
        <end position="181"/>
    </location>
</feature>
<evidence type="ECO:0000256" key="9">
    <source>
        <dbReference type="ARBA" id="ARBA00023204"/>
    </source>
</evidence>
<comment type="function">
    <text evidence="12">The UvrABC repair system catalyzes the recognition and processing of DNA lesions. A damage recognition complex composed of 2 UvrA and 2 UvrB subunits scans DNA for abnormalities. Upon binding of the UvrA(2)B(2) complex to a putative damaged site, the DNA wraps around one UvrB monomer. DNA wrap is dependent on ATP binding by UvrB and probably causes local melting of the DNA helix, facilitating insertion of UvrB beta-hairpin between the DNA strands. Then UvrB probes one DNA strand for the presence of a lesion. If a lesion is found the UvrA subunits dissociate and the UvrB-DNA preincision complex is formed. This complex is subsequently bound by UvrC and the second UvrB is released. If no lesion is found, the DNA wraps around the other UvrB subunit that will check the other stand for damage.</text>
</comment>
<comment type="similarity">
    <text evidence="2 12 13">Belongs to the UvrB family.</text>
</comment>
<dbReference type="SMART" id="SM00490">
    <property type="entry name" value="HELICc"/>
    <property type="match status" value="1"/>
</dbReference>
<dbReference type="SUPFAM" id="SSF52540">
    <property type="entry name" value="P-loop containing nucleoside triphosphate hydrolases"/>
    <property type="match status" value="2"/>
</dbReference>
<name>A0A1F6MA08_9BACT</name>
<dbReference type="GO" id="GO:0005737">
    <property type="term" value="C:cytoplasm"/>
    <property type="evidence" value="ECO:0007669"/>
    <property type="project" value="UniProtKB-SubCell"/>
</dbReference>
<evidence type="ECO:0000259" key="15">
    <source>
        <dbReference type="PROSITE" id="PS51192"/>
    </source>
</evidence>
<dbReference type="Pfam" id="PF12344">
    <property type="entry name" value="UvrB"/>
    <property type="match status" value="1"/>
</dbReference>
<keyword evidence="12 13" id="KW-0742">SOS response</keyword>
<dbReference type="InterPro" id="IPR041471">
    <property type="entry name" value="UvrB_inter"/>
</dbReference>
<evidence type="ECO:0000256" key="10">
    <source>
        <dbReference type="ARBA" id="ARBA00026033"/>
    </source>
</evidence>
<keyword evidence="5 12" id="KW-0227">DNA damage</keyword>
<dbReference type="Pfam" id="PF04851">
    <property type="entry name" value="ResIII"/>
    <property type="match status" value="1"/>
</dbReference>
<dbReference type="NCBIfam" id="TIGR00631">
    <property type="entry name" value="uvrb"/>
    <property type="match status" value="1"/>
</dbReference>
<dbReference type="AlphaFoldDB" id="A0A1F6MA08"/>
<comment type="subunit">
    <text evidence="10 12 13">Forms a heterotetramer with UvrA during the search for lesions. Interacts with UvrC in an incision complex.</text>
</comment>
<dbReference type="PANTHER" id="PTHR24029">
    <property type="entry name" value="UVRABC SYSTEM PROTEIN B"/>
    <property type="match status" value="1"/>
</dbReference>
<dbReference type="PROSITE" id="PS51194">
    <property type="entry name" value="HELICASE_CTER"/>
    <property type="match status" value="1"/>
</dbReference>
<dbReference type="SUPFAM" id="SSF46600">
    <property type="entry name" value="C-terminal UvrC-binding domain of UvrB"/>
    <property type="match status" value="1"/>
</dbReference>
<sequence length="673" mass="77377">MIFSLQSDYRPAGDQPDAIRGLVSGINKGCDRQTLLGVTGSGKTFTIANVIQEVKMPTLVIAHNKTLAAQLCQEFREFFPNNVVEYFVSYYDYYQPEAYIPTSDTYIEKEAQINEEIDRLRHACTQALLTRDDVIIVGSVSAIYGLGSPTEYEKIVLHLSVGDALDRRRLMEQLIEMQFVRTQADLGRGQFRMRGQLFEVMPVNEEMVYRFEVADVIQRIEQIDPVTRHVKRTQEDVWFFPAKHYIASEALRERAIQGIEQELEEQLVYFQKHDKPLEYERLKRRVRYDVEMIRNIGYCQGIENYSRHFEGRTAGEPPFTLLDYFTYSHEQFLTVIDESHVTIPQIRGMHEGDKARKNNLVEFGFRLPSAKDNRPLTFDEFNTRTRQMIFVSATPTQYEISMSKQVVEQIVRPTGLVDPQVVVRPVTGNPEQGQPSQIDDVIASIERKIAQGDRALVTTLTKKMAEDITTYLQEKGLHVRYLHSDIDTLERIEILTELRRGSIDVIVGVNLLREGLDIPEVSFVAILDADKEGFLRSETSLIQTIGRAARNVNGEVVLYADTITGSIERALGETTRRRDKQLAYNKKHGITPKTIEKNIRNIIEEFGLQSSKEKKKRGTSRQKQITELDLLGDDRPIEQIIAEKEKLMKQAARNLEFEVAAILRDEIHELRKK</sequence>
<evidence type="ECO:0000256" key="8">
    <source>
        <dbReference type="ARBA" id="ARBA00022881"/>
    </source>
</evidence>
<dbReference type="InterPro" id="IPR006935">
    <property type="entry name" value="Helicase/UvrB_N"/>
</dbReference>
<accession>A0A1F6MA08</accession>
<feature type="binding site" evidence="12">
    <location>
        <begin position="37"/>
        <end position="44"/>
    </location>
    <ligand>
        <name>ATP</name>
        <dbReference type="ChEBI" id="CHEBI:30616"/>
    </ligand>
</feature>
<dbReference type="Gene3D" id="3.40.50.300">
    <property type="entry name" value="P-loop containing nucleotide triphosphate hydrolases"/>
    <property type="match status" value="3"/>
</dbReference>
<comment type="subcellular location">
    <subcellularLocation>
        <location evidence="1 12 13">Cytoplasm</location>
    </subcellularLocation>
</comment>
<dbReference type="SMART" id="SM00487">
    <property type="entry name" value="DEXDc"/>
    <property type="match status" value="1"/>
</dbReference>
<evidence type="ECO:0000259" key="14">
    <source>
        <dbReference type="PROSITE" id="PS50151"/>
    </source>
</evidence>
<dbReference type="Pfam" id="PF02151">
    <property type="entry name" value="UVR"/>
    <property type="match status" value="1"/>
</dbReference>
<dbReference type="CDD" id="cd18790">
    <property type="entry name" value="SF2_C_UvrB"/>
    <property type="match status" value="1"/>
</dbReference>
<organism evidence="17 18">
    <name type="scientific">Candidatus Magasanikbacteria bacterium RIFCSPHIGHO2_02_FULL_47_14</name>
    <dbReference type="NCBI Taxonomy" id="1798680"/>
    <lineage>
        <taxon>Bacteria</taxon>
        <taxon>Candidatus Magasanikiibacteriota</taxon>
    </lineage>
</organism>
<evidence type="ECO:0000256" key="11">
    <source>
        <dbReference type="ARBA" id="ARBA00029504"/>
    </source>
</evidence>
<comment type="domain">
    <text evidence="12">The beta-hairpin motif is involved in DNA binding.</text>
</comment>
<evidence type="ECO:0000256" key="7">
    <source>
        <dbReference type="ARBA" id="ARBA00022840"/>
    </source>
</evidence>
<proteinExistence type="inferred from homology"/>
<dbReference type="Pfam" id="PF00271">
    <property type="entry name" value="Helicase_C"/>
    <property type="match status" value="1"/>
</dbReference>
<evidence type="ECO:0000256" key="6">
    <source>
        <dbReference type="ARBA" id="ARBA00022769"/>
    </source>
</evidence>
<dbReference type="NCBIfam" id="NF003673">
    <property type="entry name" value="PRK05298.1"/>
    <property type="match status" value="1"/>
</dbReference>
<keyword evidence="7 12" id="KW-0067">ATP-binding</keyword>
<evidence type="ECO:0000256" key="1">
    <source>
        <dbReference type="ARBA" id="ARBA00004496"/>
    </source>
</evidence>
<keyword evidence="3 12" id="KW-0963">Cytoplasm</keyword>
<dbReference type="InterPro" id="IPR024759">
    <property type="entry name" value="UvrB_YAD/RRR_dom"/>
</dbReference>
<evidence type="ECO:0000256" key="13">
    <source>
        <dbReference type="RuleBase" id="RU003587"/>
    </source>
</evidence>
<feature type="domain" description="UVR" evidence="14">
    <location>
        <begin position="638"/>
        <end position="673"/>
    </location>
</feature>
<dbReference type="STRING" id="1798680.A3J66_00540"/>
<dbReference type="GO" id="GO:0003677">
    <property type="term" value="F:DNA binding"/>
    <property type="evidence" value="ECO:0007669"/>
    <property type="project" value="UniProtKB-UniRule"/>
</dbReference>
<evidence type="ECO:0000256" key="5">
    <source>
        <dbReference type="ARBA" id="ARBA00022763"/>
    </source>
</evidence>
<dbReference type="GO" id="GO:0005524">
    <property type="term" value="F:ATP binding"/>
    <property type="evidence" value="ECO:0007669"/>
    <property type="project" value="UniProtKB-UniRule"/>
</dbReference>
<dbReference type="InterPro" id="IPR014001">
    <property type="entry name" value="Helicase_ATP-bd"/>
</dbReference>
<dbReference type="HAMAP" id="MF_00204">
    <property type="entry name" value="UvrB"/>
    <property type="match status" value="1"/>
</dbReference>
<evidence type="ECO:0000313" key="18">
    <source>
        <dbReference type="Proteomes" id="UP000176282"/>
    </source>
</evidence>
<feature type="short sequence motif" description="Beta-hairpin" evidence="12">
    <location>
        <begin position="90"/>
        <end position="113"/>
    </location>
</feature>
<dbReference type="InterPro" id="IPR036876">
    <property type="entry name" value="UVR_dom_sf"/>
</dbReference>
<feature type="domain" description="Helicase C-terminal" evidence="16">
    <location>
        <begin position="437"/>
        <end position="603"/>
    </location>
</feature>
<dbReference type="GO" id="GO:0009432">
    <property type="term" value="P:SOS response"/>
    <property type="evidence" value="ECO:0007669"/>
    <property type="project" value="UniProtKB-UniRule"/>
</dbReference>
<dbReference type="InterPro" id="IPR001650">
    <property type="entry name" value="Helicase_C-like"/>
</dbReference>
<dbReference type="GO" id="GO:0009380">
    <property type="term" value="C:excinuclease repair complex"/>
    <property type="evidence" value="ECO:0007669"/>
    <property type="project" value="InterPro"/>
</dbReference>
<comment type="caution">
    <text evidence="17">The sequence shown here is derived from an EMBL/GenBank/DDBJ whole genome shotgun (WGS) entry which is preliminary data.</text>
</comment>
<keyword evidence="6 12" id="KW-0228">DNA excision</keyword>
<reference evidence="17 18" key="1">
    <citation type="journal article" date="2016" name="Nat. Commun.">
        <title>Thousands of microbial genomes shed light on interconnected biogeochemical processes in an aquifer system.</title>
        <authorList>
            <person name="Anantharaman K."/>
            <person name="Brown C.T."/>
            <person name="Hug L.A."/>
            <person name="Sharon I."/>
            <person name="Castelle C.J."/>
            <person name="Probst A.J."/>
            <person name="Thomas B.C."/>
            <person name="Singh A."/>
            <person name="Wilkins M.J."/>
            <person name="Karaoz U."/>
            <person name="Brodie E.L."/>
            <person name="Williams K.H."/>
            <person name="Hubbard S.S."/>
            <person name="Banfield J.F."/>
        </authorList>
    </citation>
    <scope>NUCLEOTIDE SEQUENCE [LARGE SCALE GENOMIC DNA]</scope>
</reference>
<dbReference type="GO" id="GO:0006289">
    <property type="term" value="P:nucleotide-excision repair"/>
    <property type="evidence" value="ECO:0007669"/>
    <property type="project" value="UniProtKB-UniRule"/>
</dbReference>